<dbReference type="InterPro" id="IPR034016">
    <property type="entry name" value="M1_APN-typ"/>
</dbReference>
<evidence type="ECO:0000256" key="3">
    <source>
        <dbReference type="ARBA" id="ARBA00022438"/>
    </source>
</evidence>
<feature type="binding site" evidence="12">
    <location>
        <position position="78"/>
    </location>
    <ligand>
        <name>Zn(2+)</name>
        <dbReference type="ChEBI" id="CHEBI:29105"/>
        <note>catalytic</note>
    </ligand>
</feature>
<evidence type="ECO:0000256" key="2">
    <source>
        <dbReference type="ARBA" id="ARBA00010136"/>
    </source>
</evidence>
<evidence type="ECO:0000256" key="5">
    <source>
        <dbReference type="ARBA" id="ARBA00022723"/>
    </source>
</evidence>
<keyword evidence="17" id="KW-1185">Reference proteome</keyword>
<sequence>MPYPLPKLDMVAVPEFSDAAMENFGLITFCETELLQDDLHSAAANVQRLTIVVAHEVAHHWFGNLVTMGWWTHLWLKEGVATWVSYLVTNRLFPEWKIWNRFLQQTTGGLRMDALGQSHPIEVEIHNAQSVLEYFDAICYRKGSAVIWMLQNYLGDEVFQKSLVSYMKKYAFKNANTEELWSVLSETSGVELNKIMDTWTKQKGYPVISVKLNDHTLVFEQTQFLSSALDSNALWLVPLTLSLCSYNNQKRFLLEAKAGNMEIEDVSCSYDVCPSQMTNSNKENVGESWWIKINIHQAGFYRVKYDDNLAAQLRKVIASNSLSAADEFVFPYCIMTIYTSERKLGWDATPGESQLNALIREEVLTALACFDHPPTKVEAIKRFQVYLEDRNTSLLPVDTRKQAAYIAVMRNASSSDRTGLHCLQKIYREVDAVQEKTRILRCMASCPDPVIVSETMDFMLTDEAPHQDAIYVLAGISWEGRSMAWTWFKTNWDLIIKKWGDAMILTYFVRDIIAPFCSHEIADEVEAFFCSCSHSRPLSSTMQFLKQSLELVRIKAQWIEHIKEEKEVLAEMVKGLSSKQ</sequence>
<evidence type="ECO:0000256" key="12">
    <source>
        <dbReference type="PIRSR" id="PIRSR634016-3"/>
    </source>
</evidence>
<comment type="caution">
    <text evidence="16">The sequence shown here is derived from an EMBL/GenBank/DDBJ whole genome shotgun (WGS) entry which is preliminary data.</text>
</comment>
<dbReference type="PANTHER" id="PTHR11533:SF274">
    <property type="entry name" value="AMINOPEPTIDASE"/>
    <property type="match status" value="1"/>
</dbReference>
<dbReference type="InterPro" id="IPR027268">
    <property type="entry name" value="Peptidase_M4/M1_CTD_sf"/>
</dbReference>
<keyword evidence="7 12" id="KW-0862">Zinc</keyword>
<dbReference type="PRINTS" id="PR00756">
    <property type="entry name" value="ALADIPTASE"/>
</dbReference>
<comment type="subcellular location">
    <subcellularLocation>
        <location evidence="1">Microsome membrane</location>
        <topology evidence="1">Peripheral membrane protein</topology>
    </subcellularLocation>
</comment>
<feature type="site" description="Transition state stabilizer" evidence="13">
    <location>
        <position position="140"/>
    </location>
</feature>
<feature type="domain" description="ERAP1-like C-terminal" evidence="15">
    <location>
        <begin position="342"/>
        <end position="553"/>
    </location>
</feature>
<evidence type="ECO:0000256" key="8">
    <source>
        <dbReference type="ARBA" id="ARBA00022848"/>
    </source>
</evidence>
<evidence type="ECO:0000256" key="1">
    <source>
        <dbReference type="ARBA" id="ARBA00004174"/>
    </source>
</evidence>
<dbReference type="GO" id="GO:0005615">
    <property type="term" value="C:extracellular space"/>
    <property type="evidence" value="ECO:0007669"/>
    <property type="project" value="TreeGrafter"/>
</dbReference>
<dbReference type="InterPro" id="IPR024571">
    <property type="entry name" value="ERAP1-like_C_dom"/>
</dbReference>
<reference evidence="16" key="1">
    <citation type="submission" date="2020-06" db="EMBL/GenBank/DDBJ databases">
        <authorList>
            <person name="Li T."/>
            <person name="Hu X."/>
            <person name="Zhang T."/>
            <person name="Song X."/>
            <person name="Zhang H."/>
            <person name="Dai N."/>
            <person name="Sheng W."/>
            <person name="Hou X."/>
            <person name="Wei L."/>
        </authorList>
    </citation>
    <scope>NUCLEOTIDE SEQUENCE</scope>
    <source>
        <strain evidence="16">K16</strain>
        <tissue evidence="16">Leaf</tissue>
    </source>
</reference>
<feature type="binding site" evidence="12">
    <location>
        <position position="55"/>
    </location>
    <ligand>
        <name>Zn(2+)</name>
        <dbReference type="ChEBI" id="CHEBI:29105"/>
        <note>catalytic</note>
    </ligand>
</feature>
<dbReference type="EMBL" id="JACGWL010000009">
    <property type="protein sequence ID" value="KAK4395093.1"/>
    <property type="molecule type" value="Genomic_DNA"/>
</dbReference>
<evidence type="ECO:0000259" key="14">
    <source>
        <dbReference type="Pfam" id="PF01433"/>
    </source>
</evidence>
<dbReference type="CDD" id="cd09601">
    <property type="entry name" value="M1_APN-Q_like"/>
    <property type="match status" value="1"/>
</dbReference>
<evidence type="ECO:0000313" key="16">
    <source>
        <dbReference type="EMBL" id="KAK4395093.1"/>
    </source>
</evidence>
<evidence type="ECO:0000256" key="9">
    <source>
        <dbReference type="ARBA" id="ARBA00023049"/>
    </source>
</evidence>
<organism evidence="16 17">
    <name type="scientific">Sesamum angolense</name>
    <dbReference type="NCBI Taxonomy" id="2727404"/>
    <lineage>
        <taxon>Eukaryota</taxon>
        <taxon>Viridiplantae</taxon>
        <taxon>Streptophyta</taxon>
        <taxon>Embryophyta</taxon>
        <taxon>Tracheophyta</taxon>
        <taxon>Spermatophyta</taxon>
        <taxon>Magnoliopsida</taxon>
        <taxon>eudicotyledons</taxon>
        <taxon>Gunneridae</taxon>
        <taxon>Pentapetalae</taxon>
        <taxon>asterids</taxon>
        <taxon>lamiids</taxon>
        <taxon>Lamiales</taxon>
        <taxon>Pedaliaceae</taxon>
        <taxon>Sesamum</taxon>
    </lineage>
</organism>
<keyword evidence="5 12" id="KW-0479">Metal-binding</keyword>
<dbReference type="Gene3D" id="2.60.40.1910">
    <property type="match status" value="1"/>
</dbReference>
<protein>
    <recommendedName>
        <fullName evidence="10">Alpha-aminoacylpeptide hydrolase</fullName>
    </recommendedName>
</protein>
<keyword evidence="9" id="KW-0482">Metalloprotease</keyword>
<dbReference type="GO" id="GO:0042277">
    <property type="term" value="F:peptide binding"/>
    <property type="evidence" value="ECO:0007669"/>
    <property type="project" value="TreeGrafter"/>
</dbReference>
<dbReference type="InterPro" id="IPR014782">
    <property type="entry name" value="Peptidase_M1_dom"/>
</dbReference>
<dbReference type="Pfam" id="PF01433">
    <property type="entry name" value="Peptidase_M1"/>
    <property type="match status" value="1"/>
</dbReference>
<evidence type="ECO:0000256" key="13">
    <source>
        <dbReference type="PIRSR" id="PIRSR634016-4"/>
    </source>
</evidence>
<dbReference type="Gene3D" id="1.10.390.10">
    <property type="entry name" value="Neutral Protease Domain 2"/>
    <property type="match status" value="1"/>
</dbReference>
<dbReference type="Pfam" id="PF11838">
    <property type="entry name" value="ERAP1_C"/>
    <property type="match status" value="1"/>
</dbReference>
<dbReference type="GO" id="GO:0005737">
    <property type="term" value="C:cytoplasm"/>
    <property type="evidence" value="ECO:0007669"/>
    <property type="project" value="TreeGrafter"/>
</dbReference>
<keyword evidence="3 16" id="KW-0031">Aminopeptidase</keyword>
<feature type="binding site" evidence="12">
    <location>
        <position position="59"/>
    </location>
    <ligand>
        <name>Zn(2+)</name>
        <dbReference type="ChEBI" id="CHEBI:29105"/>
        <note>catalytic</note>
    </ligand>
</feature>
<feature type="domain" description="Peptidase M1 membrane alanine aminopeptidase" evidence="14">
    <location>
        <begin position="1"/>
        <end position="199"/>
    </location>
</feature>
<dbReference type="Gene3D" id="1.25.50.20">
    <property type="match status" value="1"/>
</dbReference>
<dbReference type="GO" id="GO:0016020">
    <property type="term" value="C:membrane"/>
    <property type="evidence" value="ECO:0007669"/>
    <property type="project" value="TreeGrafter"/>
</dbReference>
<dbReference type="Proteomes" id="UP001289374">
    <property type="component" value="Unassembled WGS sequence"/>
</dbReference>
<dbReference type="GO" id="GO:0070006">
    <property type="term" value="F:metalloaminopeptidase activity"/>
    <property type="evidence" value="ECO:0007669"/>
    <property type="project" value="TreeGrafter"/>
</dbReference>
<name>A0AAE1WKE2_9LAMI</name>
<dbReference type="GO" id="GO:0043171">
    <property type="term" value="P:peptide catabolic process"/>
    <property type="evidence" value="ECO:0007669"/>
    <property type="project" value="TreeGrafter"/>
</dbReference>
<evidence type="ECO:0000259" key="15">
    <source>
        <dbReference type="Pfam" id="PF11838"/>
    </source>
</evidence>
<keyword evidence="8" id="KW-0256">Endoplasmic reticulum</keyword>
<dbReference type="PANTHER" id="PTHR11533">
    <property type="entry name" value="PROTEASE M1 ZINC METALLOPROTEASE"/>
    <property type="match status" value="1"/>
</dbReference>
<keyword evidence="4" id="KW-0645">Protease</keyword>
<dbReference type="AlphaFoldDB" id="A0AAE1WKE2"/>
<keyword evidence="8" id="KW-0492">Microsome</keyword>
<dbReference type="GO" id="GO:0006508">
    <property type="term" value="P:proteolysis"/>
    <property type="evidence" value="ECO:0007669"/>
    <property type="project" value="UniProtKB-KW"/>
</dbReference>
<reference evidence="16" key="2">
    <citation type="journal article" date="2024" name="Plant">
        <title>Genomic evolution and insights into agronomic trait innovations of Sesamum species.</title>
        <authorList>
            <person name="Miao H."/>
            <person name="Wang L."/>
            <person name="Qu L."/>
            <person name="Liu H."/>
            <person name="Sun Y."/>
            <person name="Le M."/>
            <person name="Wang Q."/>
            <person name="Wei S."/>
            <person name="Zheng Y."/>
            <person name="Lin W."/>
            <person name="Duan Y."/>
            <person name="Cao H."/>
            <person name="Xiong S."/>
            <person name="Wang X."/>
            <person name="Wei L."/>
            <person name="Li C."/>
            <person name="Ma Q."/>
            <person name="Ju M."/>
            <person name="Zhao R."/>
            <person name="Li G."/>
            <person name="Mu C."/>
            <person name="Tian Q."/>
            <person name="Mei H."/>
            <person name="Zhang T."/>
            <person name="Gao T."/>
            <person name="Zhang H."/>
        </authorList>
    </citation>
    <scope>NUCLEOTIDE SEQUENCE</scope>
    <source>
        <strain evidence="16">K16</strain>
    </source>
</reference>
<comment type="similarity">
    <text evidence="2">Belongs to the peptidase M1 family.</text>
</comment>
<evidence type="ECO:0000256" key="10">
    <source>
        <dbReference type="ARBA" id="ARBA00029840"/>
    </source>
</evidence>
<dbReference type="FunFam" id="1.10.390.10:FF:000006">
    <property type="entry name" value="Puromycin-sensitive aminopeptidase"/>
    <property type="match status" value="1"/>
</dbReference>
<evidence type="ECO:0000313" key="17">
    <source>
        <dbReference type="Proteomes" id="UP001289374"/>
    </source>
</evidence>
<dbReference type="GO" id="GO:0008270">
    <property type="term" value="F:zinc ion binding"/>
    <property type="evidence" value="ECO:0007669"/>
    <property type="project" value="InterPro"/>
</dbReference>
<evidence type="ECO:0000256" key="6">
    <source>
        <dbReference type="ARBA" id="ARBA00022801"/>
    </source>
</evidence>
<dbReference type="InterPro" id="IPR001930">
    <property type="entry name" value="Peptidase_M1"/>
</dbReference>
<accession>A0AAE1WKE2</accession>
<gene>
    <name evidence="16" type="ORF">Sango_1663600</name>
</gene>
<comment type="cofactor">
    <cofactor evidence="12">
        <name>Zn(2+)</name>
        <dbReference type="ChEBI" id="CHEBI:29105"/>
    </cofactor>
    <text evidence="12">Binds 1 zinc ion per subunit.</text>
</comment>
<dbReference type="SUPFAM" id="SSF55486">
    <property type="entry name" value="Metalloproteases ('zincins'), catalytic domain"/>
    <property type="match status" value="1"/>
</dbReference>
<proteinExistence type="inferred from homology"/>
<evidence type="ECO:0000256" key="4">
    <source>
        <dbReference type="ARBA" id="ARBA00022670"/>
    </source>
</evidence>
<evidence type="ECO:0000256" key="11">
    <source>
        <dbReference type="PIRSR" id="PIRSR634016-1"/>
    </source>
</evidence>
<keyword evidence="6" id="KW-0378">Hydrolase</keyword>
<feature type="active site" description="Proton acceptor" evidence="11">
    <location>
        <position position="56"/>
    </location>
</feature>
<dbReference type="InterPro" id="IPR050344">
    <property type="entry name" value="Peptidase_M1_aminopeptidases"/>
</dbReference>
<evidence type="ECO:0000256" key="7">
    <source>
        <dbReference type="ARBA" id="ARBA00022833"/>
    </source>
</evidence>